<dbReference type="InterPro" id="IPR052963">
    <property type="entry name" value="Pantetheine_PDE"/>
</dbReference>
<gene>
    <name evidence="2" type="ORF">PGLA2088_LOCUS29090</name>
</gene>
<dbReference type="Pfam" id="PF00149">
    <property type="entry name" value="Metallophos"/>
    <property type="match status" value="1"/>
</dbReference>
<dbReference type="CDD" id="cd00838">
    <property type="entry name" value="MPP_superfamily"/>
    <property type="match status" value="1"/>
</dbReference>
<reference evidence="2" key="1">
    <citation type="submission" date="2021-02" db="EMBL/GenBank/DDBJ databases">
        <authorList>
            <person name="Dougan E. K."/>
            <person name="Rhodes N."/>
            <person name="Thang M."/>
            <person name="Chan C."/>
        </authorList>
    </citation>
    <scope>NUCLEOTIDE SEQUENCE</scope>
</reference>
<evidence type="ECO:0000313" key="2">
    <source>
        <dbReference type="EMBL" id="CAE8694927.1"/>
    </source>
</evidence>
<dbReference type="InterPro" id="IPR029052">
    <property type="entry name" value="Metallo-depent_PP-like"/>
</dbReference>
<protein>
    <recommendedName>
        <fullName evidence="1">Calcineurin-like phosphoesterase domain-containing protein</fullName>
    </recommendedName>
</protein>
<proteinExistence type="predicted"/>
<dbReference type="AlphaFoldDB" id="A0A813KBP6"/>
<dbReference type="InterPro" id="IPR004843">
    <property type="entry name" value="Calcineurin-like_PHP"/>
</dbReference>
<dbReference type="EMBL" id="CAJNNW010028162">
    <property type="protein sequence ID" value="CAE8694927.1"/>
    <property type="molecule type" value="Genomic_DNA"/>
</dbReference>
<dbReference type="Proteomes" id="UP000626109">
    <property type="component" value="Unassembled WGS sequence"/>
</dbReference>
<name>A0A813KBP6_POLGL</name>
<feature type="domain" description="Calcineurin-like phosphoesterase" evidence="1">
    <location>
        <begin position="25"/>
        <end position="257"/>
    </location>
</feature>
<dbReference type="GO" id="GO:0016787">
    <property type="term" value="F:hydrolase activity"/>
    <property type="evidence" value="ECO:0007669"/>
    <property type="project" value="InterPro"/>
</dbReference>
<evidence type="ECO:0000259" key="1">
    <source>
        <dbReference type="Pfam" id="PF00149"/>
    </source>
</evidence>
<dbReference type="SUPFAM" id="SSF56300">
    <property type="entry name" value="Metallo-dependent phosphatases"/>
    <property type="match status" value="1"/>
</dbReference>
<dbReference type="Gene3D" id="3.60.21.10">
    <property type="match status" value="1"/>
</dbReference>
<dbReference type="PANTHER" id="PTHR36492:SF2">
    <property type="entry name" value="[ACYL-CARRIER-PROTEIN] PHOSPHODIESTERASE PPTH"/>
    <property type="match status" value="1"/>
</dbReference>
<organism evidence="2 3">
    <name type="scientific">Polarella glacialis</name>
    <name type="common">Dinoflagellate</name>
    <dbReference type="NCBI Taxonomy" id="89957"/>
    <lineage>
        <taxon>Eukaryota</taxon>
        <taxon>Sar</taxon>
        <taxon>Alveolata</taxon>
        <taxon>Dinophyceae</taxon>
        <taxon>Suessiales</taxon>
        <taxon>Suessiaceae</taxon>
        <taxon>Polarella</taxon>
    </lineage>
</organism>
<sequence>MFDFDALPDVAADFGDIEHQSTFCVYAVSDVHTDRKENMQLLLSWPLRPVDVLLLAGDVSNDLGVLRATFEALTERFAHVFFCPGNHDLWLHGADGCKDSVEKYWKIEELCQELGVRTSPGFVGEVLIVPLQSWYHASFDEEPDVLDPSLPAIEELMTDFMACKWPEGLTPFGGGDSIARFMDRLNDSRGAPPSPLRADGTRCPVISFSHFLPRKELLPEKRSLYCPPLAKAVGSKSLGERVKQLSPDLHVFGHTHYGWCHDLDGIRYLQACLAYPRERVERPFSVYCKDSSGEEVFPPLLVFDEASHRFPVYRGFWSEYYKAHDRRPDDVTWIYREPRNRGAVTKAVKRLVCELGGCLDDASISKLLQDDQ</sequence>
<accession>A0A813KBP6</accession>
<comment type="caution">
    <text evidence="2">The sequence shown here is derived from an EMBL/GenBank/DDBJ whole genome shotgun (WGS) entry which is preliminary data.</text>
</comment>
<evidence type="ECO:0000313" key="3">
    <source>
        <dbReference type="Proteomes" id="UP000626109"/>
    </source>
</evidence>
<dbReference type="PANTHER" id="PTHR36492">
    <property type="match status" value="1"/>
</dbReference>